<evidence type="ECO:0000313" key="2">
    <source>
        <dbReference type="Proteomes" id="UP000504638"/>
    </source>
</evidence>
<reference evidence="1 3" key="1">
    <citation type="submission" date="2020-01" db="EMBL/GenBank/DDBJ databases">
        <authorList>
            <consortium name="DOE Joint Genome Institute"/>
            <person name="Haridas S."/>
            <person name="Albert R."/>
            <person name="Binder M."/>
            <person name="Bloem J."/>
            <person name="Labutti K."/>
            <person name="Salamov A."/>
            <person name="Andreopoulos B."/>
            <person name="Baker S.E."/>
            <person name="Barry K."/>
            <person name="Bills G."/>
            <person name="Bluhm B.H."/>
            <person name="Cannon C."/>
            <person name="Castanera R."/>
            <person name="Culley D.E."/>
            <person name="Daum C."/>
            <person name="Ezra D."/>
            <person name="Gonzalez J.B."/>
            <person name="Henrissat B."/>
            <person name="Kuo A."/>
            <person name="Liang C."/>
            <person name="Lipzen A."/>
            <person name="Lutzoni F."/>
            <person name="Magnuson J."/>
            <person name="Mondo S."/>
            <person name="Nolan M."/>
            <person name="Ohm R."/>
            <person name="Pangilinan J."/>
            <person name="Park H.-J."/>
            <person name="Ramirez L."/>
            <person name="Alfaro M."/>
            <person name="Sun H."/>
            <person name="Tritt A."/>
            <person name="Yoshinaga Y."/>
            <person name="Zwiers L.-H."/>
            <person name="Turgeon B.G."/>
            <person name="Goodwin S.B."/>
            <person name="Spatafora J.W."/>
            <person name="Crous P.W."/>
            <person name="Grigoriev I.V."/>
        </authorList>
    </citation>
    <scope>NUCLEOTIDE SEQUENCE</scope>
    <source>
        <strain evidence="1 3">CBS 781.70</strain>
    </source>
</reference>
<evidence type="ECO:0000313" key="1">
    <source>
        <dbReference type="EMBL" id="KAF1817020.1"/>
    </source>
</evidence>
<proteinExistence type="predicted"/>
<reference evidence="3" key="3">
    <citation type="submission" date="2025-04" db="UniProtKB">
        <authorList>
            <consortium name="RefSeq"/>
        </authorList>
    </citation>
    <scope>IDENTIFICATION</scope>
    <source>
        <strain evidence="3">CBS 781.70</strain>
    </source>
</reference>
<gene>
    <name evidence="1 3" type="ORF">P152DRAFT_6147</name>
</gene>
<dbReference type="RefSeq" id="XP_033538651.1">
    <property type="nucleotide sequence ID" value="XM_033683114.1"/>
</dbReference>
<name>A0A6G1GGN0_9PEZI</name>
<protein>
    <submittedName>
        <fullName evidence="1 3">Uncharacterized protein</fullName>
    </submittedName>
</protein>
<accession>A0A6G1GGN0</accession>
<keyword evidence="2" id="KW-1185">Reference proteome</keyword>
<evidence type="ECO:0000313" key="3">
    <source>
        <dbReference type="RefSeq" id="XP_033538651.1"/>
    </source>
</evidence>
<dbReference type="Proteomes" id="UP000504638">
    <property type="component" value="Unplaced"/>
</dbReference>
<dbReference type="EMBL" id="ML975149">
    <property type="protein sequence ID" value="KAF1817020.1"/>
    <property type="molecule type" value="Genomic_DNA"/>
</dbReference>
<sequence length="83" mass="9639">MLKNQWYGGALKDFESIFGNFSKLGCMIPHDKVFALLGLVSRDSERHSKHISVDYDQNLWSLLYQILHCCQSQQPQYFAHAAY</sequence>
<reference evidence="3" key="2">
    <citation type="submission" date="2020-04" db="EMBL/GenBank/DDBJ databases">
        <authorList>
            <consortium name="NCBI Genome Project"/>
        </authorList>
    </citation>
    <scope>NUCLEOTIDE SEQUENCE</scope>
    <source>
        <strain evidence="3">CBS 781.70</strain>
    </source>
</reference>
<organism evidence="1">
    <name type="scientific">Eremomyces bilateralis CBS 781.70</name>
    <dbReference type="NCBI Taxonomy" id="1392243"/>
    <lineage>
        <taxon>Eukaryota</taxon>
        <taxon>Fungi</taxon>
        <taxon>Dikarya</taxon>
        <taxon>Ascomycota</taxon>
        <taxon>Pezizomycotina</taxon>
        <taxon>Dothideomycetes</taxon>
        <taxon>Dothideomycetes incertae sedis</taxon>
        <taxon>Eremomycetales</taxon>
        <taxon>Eremomycetaceae</taxon>
        <taxon>Eremomyces</taxon>
    </lineage>
</organism>
<dbReference type="AlphaFoldDB" id="A0A6G1GGN0"/>
<dbReference type="GeneID" id="54423684"/>